<feature type="domain" description="DUF4283" evidence="1">
    <location>
        <begin position="61"/>
        <end position="141"/>
    </location>
</feature>
<dbReference type="InterPro" id="IPR025558">
    <property type="entry name" value="DUF4283"/>
</dbReference>
<accession>A0A7J7M125</accession>
<dbReference type="AlphaFoldDB" id="A0A7J7M125"/>
<comment type="caution">
    <text evidence="2">The sequence shown here is derived from an EMBL/GenBank/DDBJ whole genome shotgun (WGS) entry which is preliminary data.</text>
</comment>
<proteinExistence type="predicted"/>
<dbReference type="PANTHER" id="PTHR31286">
    <property type="entry name" value="GLYCINE-RICH CELL WALL STRUCTURAL PROTEIN 1.8-LIKE"/>
    <property type="match status" value="1"/>
</dbReference>
<evidence type="ECO:0000313" key="2">
    <source>
        <dbReference type="EMBL" id="KAF6148586.1"/>
    </source>
</evidence>
<reference evidence="2 3" key="1">
    <citation type="journal article" date="2020" name="IScience">
        <title>Genome Sequencing of the Endangered Kingdonia uniflora (Circaeasteraceae, Ranunculales) Reveals Potential Mechanisms of Evolutionary Specialization.</title>
        <authorList>
            <person name="Sun Y."/>
            <person name="Deng T."/>
            <person name="Zhang A."/>
            <person name="Moore M.J."/>
            <person name="Landis J.B."/>
            <person name="Lin N."/>
            <person name="Zhang H."/>
            <person name="Zhang X."/>
            <person name="Huang J."/>
            <person name="Zhang X."/>
            <person name="Sun H."/>
            <person name="Wang H."/>
        </authorList>
    </citation>
    <scope>NUCLEOTIDE SEQUENCE [LARGE SCALE GENOMIC DNA]</scope>
    <source>
        <strain evidence="2">TB1705</strain>
        <tissue evidence="2">Leaf</tissue>
    </source>
</reference>
<evidence type="ECO:0000313" key="3">
    <source>
        <dbReference type="Proteomes" id="UP000541444"/>
    </source>
</evidence>
<name>A0A7J7M125_9MAGN</name>
<organism evidence="2 3">
    <name type="scientific">Kingdonia uniflora</name>
    <dbReference type="NCBI Taxonomy" id="39325"/>
    <lineage>
        <taxon>Eukaryota</taxon>
        <taxon>Viridiplantae</taxon>
        <taxon>Streptophyta</taxon>
        <taxon>Embryophyta</taxon>
        <taxon>Tracheophyta</taxon>
        <taxon>Spermatophyta</taxon>
        <taxon>Magnoliopsida</taxon>
        <taxon>Ranunculales</taxon>
        <taxon>Circaeasteraceae</taxon>
        <taxon>Kingdonia</taxon>
    </lineage>
</organism>
<dbReference type="InterPro" id="IPR040256">
    <property type="entry name" value="At4g02000-like"/>
</dbReference>
<dbReference type="Pfam" id="PF14111">
    <property type="entry name" value="DUF4283"/>
    <property type="match status" value="1"/>
</dbReference>
<dbReference type="OrthoDB" id="1750606at2759"/>
<evidence type="ECO:0000259" key="1">
    <source>
        <dbReference type="Pfam" id="PF14111"/>
    </source>
</evidence>
<gene>
    <name evidence="2" type="ORF">GIB67_042545</name>
</gene>
<sequence length="220" mass="25177">MDLWEMEAASKVKAVNQKTQQSFASLSNLKSTDIRSLPMPGMRGEFPTIKIPEDGVKWGVERFKFSLIGRLDLMKTKLAIARDVAMSLQKLKGTCQFIPLGKGFFTILLDNEEDKFQIWRGPWHIESQLLKVIPWVPNFDVLKQKNSNAMVWIKFPGLPNEYWEEDILMSMARTIGNPVQVDGSTLRRNTGLYASVLVDIDFSLSIPTKIFVENDKYEFV</sequence>
<keyword evidence="3" id="KW-1185">Reference proteome</keyword>
<dbReference type="Proteomes" id="UP000541444">
    <property type="component" value="Unassembled WGS sequence"/>
</dbReference>
<protein>
    <recommendedName>
        <fullName evidence="1">DUF4283 domain-containing protein</fullName>
    </recommendedName>
</protein>
<dbReference type="PANTHER" id="PTHR31286:SF60">
    <property type="entry name" value="PROTEIN, PUTATIVE-RELATED"/>
    <property type="match status" value="1"/>
</dbReference>
<dbReference type="EMBL" id="JACGCM010001844">
    <property type="protein sequence ID" value="KAF6148586.1"/>
    <property type="molecule type" value="Genomic_DNA"/>
</dbReference>